<dbReference type="InterPro" id="IPR015422">
    <property type="entry name" value="PyrdxlP-dep_Trfase_small"/>
</dbReference>
<name>A0ABT4DPM0_9BACL</name>
<dbReference type="InterPro" id="IPR004839">
    <property type="entry name" value="Aminotransferase_I/II_large"/>
</dbReference>
<keyword evidence="5" id="KW-0805">Transcription regulation</keyword>
<evidence type="ECO:0000313" key="10">
    <source>
        <dbReference type="Proteomes" id="UP001207626"/>
    </source>
</evidence>
<dbReference type="Pfam" id="PF00392">
    <property type="entry name" value="GntR"/>
    <property type="match status" value="1"/>
</dbReference>
<organism evidence="9 10">
    <name type="scientific">Paenibacillus apiarius</name>
    <dbReference type="NCBI Taxonomy" id="46240"/>
    <lineage>
        <taxon>Bacteria</taxon>
        <taxon>Bacillati</taxon>
        <taxon>Bacillota</taxon>
        <taxon>Bacilli</taxon>
        <taxon>Bacillales</taxon>
        <taxon>Paenibacillaceae</taxon>
        <taxon>Paenibacillus</taxon>
    </lineage>
</organism>
<keyword evidence="10" id="KW-1185">Reference proteome</keyword>
<evidence type="ECO:0000256" key="2">
    <source>
        <dbReference type="ARBA" id="ARBA00005384"/>
    </source>
</evidence>
<dbReference type="Gene3D" id="3.40.640.10">
    <property type="entry name" value="Type I PLP-dependent aspartate aminotransferase-like (Major domain)"/>
    <property type="match status" value="1"/>
</dbReference>
<dbReference type="SUPFAM" id="SSF46785">
    <property type="entry name" value="Winged helix' DNA-binding domain"/>
    <property type="match status" value="1"/>
</dbReference>
<dbReference type="InterPro" id="IPR051446">
    <property type="entry name" value="HTH_trans_reg/aminotransferase"/>
</dbReference>
<evidence type="ECO:0000256" key="7">
    <source>
        <dbReference type="ARBA" id="ARBA00023163"/>
    </source>
</evidence>
<accession>A0ABT4DPM0</accession>
<dbReference type="InterPro" id="IPR036390">
    <property type="entry name" value="WH_DNA-bd_sf"/>
</dbReference>
<dbReference type="EMBL" id="JAMDLW010000002">
    <property type="protein sequence ID" value="MCY9518730.1"/>
    <property type="molecule type" value="Genomic_DNA"/>
</dbReference>
<evidence type="ECO:0000259" key="8">
    <source>
        <dbReference type="PROSITE" id="PS50949"/>
    </source>
</evidence>
<dbReference type="Gene3D" id="3.90.1150.10">
    <property type="entry name" value="Aspartate Aminotransferase, domain 1"/>
    <property type="match status" value="1"/>
</dbReference>
<reference evidence="9 10" key="1">
    <citation type="submission" date="2022-05" db="EMBL/GenBank/DDBJ databases">
        <title>Genome Sequencing of Bee-Associated Microbes.</title>
        <authorList>
            <person name="Dunlap C."/>
        </authorList>
    </citation>
    <scope>NUCLEOTIDE SEQUENCE [LARGE SCALE GENOMIC DNA]</scope>
    <source>
        <strain evidence="9 10">NRRL NRS-1438</strain>
    </source>
</reference>
<dbReference type="PANTHER" id="PTHR46577:SF1">
    <property type="entry name" value="HTH-TYPE TRANSCRIPTIONAL REGULATORY PROTEIN GABR"/>
    <property type="match status" value="1"/>
</dbReference>
<keyword evidence="6" id="KW-0238">DNA-binding</keyword>
<sequence>MYKYLSLLNDLEQWIQSGEYKEGDKLPSIRMLAGQYGCSKSTIIRALDELEQRHMVYSVAKSGYYVMKREQRQHTDRTKLDFASSAPDPEVFPYLDFQQCINKAIDIYKNELFVYGTPQGLPSLIQVIGKQLANYQVFTNANHIYITSGIQQALAILTAIPFPNGKDTILIEQPGYHLYIEYVETHHVPVLGIERTGEGIDLHELERLFRTQRIKFFYTMPRFHNPLGTSYSRQQKQAIAELAERYDVYIVEDDYLADLERDAKADPIYAYDRSAHVIYLKSYSKIIFPGLRVGAAVIPPRIAGPFHKYKKLLDIDSSMLSQAALEIYIKNGMFERHKQKIGSAYSLRTERLTSALEEAQRQSKGLYRYTPAVNPCIHTCMTLDKRVRSEQLKSRLKRNSILVETAEANYLSSFPKRPLLKLNVSNVRMEDIERGIGLVIHEIKRYGKETL</sequence>
<dbReference type="PROSITE" id="PS50949">
    <property type="entry name" value="HTH_GNTR"/>
    <property type="match status" value="1"/>
</dbReference>
<protein>
    <submittedName>
        <fullName evidence="9">PLP-dependent aminotransferase family protein</fullName>
    </submittedName>
</protein>
<keyword evidence="7" id="KW-0804">Transcription</keyword>
<proteinExistence type="inferred from homology"/>
<comment type="cofactor">
    <cofactor evidence="1">
        <name>pyridoxal 5'-phosphate</name>
        <dbReference type="ChEBI" id="CHEBI:597326"/>
    </cofactor>
</comment>
<dbReference type="SUPFAM" id="SSF53383">
    <property type="entry name" value="PLP-dependent transferases"/>
    <property type="match status" value="1"/>
</dbReference>
<dbReference type="Gene3D" id="1.10.10.10">
    <property type="entry name" value="Winged helix-like DNA-binding domain superfamily/Winged helix DNA-binding domain"/>
    <property type="match status" value="1"/>
</dbReference>
<evidence type="ECO:0000313" key="9">
    <source>
        <dbReference type="EMBL" id="MCY9518730.1"/>
    </source>
</evidence>
<dbReference type="Proteomes" id="UP001207626">
    <property type="component" value="Unassembled WGS sequence"/>
</dbReference>
<keyword evidence="4" id="KW-0663">Pyridoxal phosphate</keyword>
<dbReference type="PANTHER" id="PTHR46577">
    <property type="entry name" value="HTH-TYPE TRANSCRIPTIONAL REGULATORY PROTEIN GABR"/>
    <property type="match status" value="1"/>
</dbReference>
<dbReference type="InterPro" id="IPR036388">
    <property type="entry name" value="WH-like_DNA-bd_sf"/>
</dbReference>
<dbReference type="SMART" id="SM00345">
    <property type="entry name" value="HTH_GNTR"/>
    <property type="match status" value="1"/>
</dbReference>
<evidence type="ECO:0000256" key="3">
    <source>
        <dbReference type="ARBA" id="ARBA00022576"/>
    </source>
</evidence>
<comment type="caution">
    <text evidence="9">The sequence shown here is derived from an EMBL/GenBank/DDBJ whole genome shotgun (WGS) entry which is preliminary data.</text>
</comment>
<dbReference type="CDD" id="cd07377">
    <property type="entry name" value="WHTH_GntR"/>
    <property type="match status" value="1"/>
</dbReference>
<keyword evidence="3 9" id="KW-0808">Transferase</keyword>
<evidence type="ECO:0000256" key="5">
    <source>
        <dbReference type="ARBA" id="ARBA00023015"/>
    </source>
</evidence>
<dbReference type="InterPro" id="IPR000524">
    <property type="entry name" value="Tscrpt_reg_HTH_GntR"/>
</dbReference>
<feature type="domain" description="HTH gntR-type" evidence="8">
    <location>
        <begin position="1"/>
        <end position="69"/>
    </location>
</feature>
<gene>
    <name evidence="9" type="ORF">M5X09_03435</name>
</gene>
<comment type="similarity">
    <text evidence="2">In the C-terminal section; belongs to the class-I pyridoxal-phosphate-dependent aminotransferase family.</text>
</comment>
<dbReference type="CDD" id="cd00609">
    <property type="entry name" value="AAT_like"/>
    <property type="match status" value="1"/>
</dbReference>
<evidence type="ECO:0000256" key="6">
    <source>
        <dbReference type="ARBA" id="ARBA00023125"/>
    </source>
</evidence>
<dbReference type="RefSeq" id="WP_087433680.1">
    <property type="nucleotide sequence ID" value="NZ_JAMDLV010000020.1"/>
</dbReference>
<dbReference type="Pfam" id="PF00155">
    <property type="entry name" value="Aminotran_1_2"/>
    <property type="match status" value="1"/>
</dbReference>
<keyword evidence="3 9" id="KW-0032">Aminotransferase</keyword>
<dbReference type="InterPro" id="IPR015424">
    <property type="entry name" value="PyrdxlP-dep_Trfase"/>
</dbReference>
<evidence type="ECO:0000256" key="1">
    <source>
        <dbReference type="ARBA" id="ARBA00001933"/>
    </source>
</evidence>
<dbReference type="InterPro" id="IPR015421">
    <property type="entry name" value="PyrdxlP-dep_Trfase_major"/>
</dbReference>
<dbReference type="GO" id="GO:0008483">
    <property type="term" value="F:transaminase activity"/>
    <property type="evidence" value="ECO:0007669"/>
    <property type="project" value="UniProtKB-KW"/>
</dbReference>
<evidence type="ECO:0000256" key="4">
    <source>
        <dbReference type="ARBA" id="ARBA00022898"/>
    </source>
</evidence>